<organism evidence="1 2">
    <name type="scientific">Sporomusa ovata</name>
    <dbReference type="NCBI Taxonomy" id="2378"/>
    <lineage>
        <taxon>Bacteria</taxon>
        <taxon>Bacillati</taxon>
        <taxon>Bacillota</taxon>
        <taxon>Negativicutes</taxon>
        <taxon>Selenomonadales</taxon>
        <taxon>Sporomusaceae</taxon>
        <taxon>Sporomusa</taxon>
    </lineage>
</organism>
<proteinExistence type="predicted"/>
<reference evidence="2" key="1">
    <citation type="submission" date="2015-03" db="EMBL/GenBank/DDBJ databases">
        <authorList>
            <person name="Nijsse Bart"/>
        </authorList>
    </citation>
    <scope>NUCLEOTIDE SEQUENCE [LARGE SCALE GENOMIC DNA]</scope>
</reference>
<accession>A0A0U1L3B1</accession>
<gene>
    <name evidence="1" type="ORF">SpAn4DRAFT_0620</name>
</gene>
<evidence type="ECO:0000313" key="2">
    <source>
        <dbReference type="Proteomes" id="UP000049855"/>
    </source>
</evidence>
<keyword evidence="2" id="KW-1185">Reference proteome</keyword>
<protein>
    <submittedName>
        <fullName evidence="1">Uncharacterized protein</fullName>
    </submittedName>
</protein>
<evidence type="ECO:0000313" key="1">
    <source>
        <dbReference type="EMBL" id="CQR74158.1"/>
    </source>
</evidence>
<dbReference type="EMBL" id="CTRP01000014">
    <property type="protein sequence ID" value="CQR74158.1"/>
    <property type="molecule type" value="Genomic_DNA"/>
</dbReference>
<dbReference type="Proteomes" id="UP000049855">
    <property type="component" value="Unassembled WGS sequence"/>
</dbReference>
<sequence length="40" mass="4586">MEDPNDRDTEWLKQKLLAANAFAGQLRQDIVQGKIAERSE</sequence>
<name>A0A0U1L3B1_9FIRM</name>
<dbReference type="AlphaFoldDB" id="A0A0U1L3B1"/>